<dbReference type="RefSeq" id="XP_073386675.1">
    <property type="nucleotide sequence ID" value="XM_073530574.1"/>
</dbReference>
<evidence type="ECO:0000256" key="5">
    <source>
        <dbReference type="ARBA" id="ARBA00022723"/>
    </source>
</evidence>
<keyword evidence="7" id="KW-0833">Ubl conjugation pathway</keyword>
<dbReference type="STRING" id="3218.A9SYI7"/>
<dbReference type="OrthoDB" id="26899at2759"/>
<dbReference type="InterPro" id="IPR004181">
    <property type="entry name" value="Znf_MIZ"/>
</dbReference>
<organism evidence="12">
    <name type="scientific">Physcomitrium patens</name>
    <name type="common">Spreading-leaved earth moss</name>
    <name type="synonym">Physcomitrella patens</name>
    <dbReference type="NCBI Taxonomy" id="3218"/>
    <lineage>
        <taxon>Eukaryota</taxon>
        <taxon>Viridiplantae</taxon>
        <taxon>Streptophyta</taxon>
        <taxon>Embryophyta</taxon>
        <taxon>Bryophyta</taxon>
        <taxon>Bryophytina</taxon>
        <taxon>Bryopsida</taxon>
        <taxon>Funariidae</taxon>
        <taxon>Funariales</taxon>
        <taxon>Funariaceae</taxon>
        <taxon>Physcomitrium</taxon>
    </lineage>
</organism>
<dbReference type="CDD" id="cd16651">
    <property type="entry name" value="SPL-RING_NSE2"/>
    <property type="match status" value="1"/>
</dbReference>
<dbReference type="RefSeq" id="XP_073386674.1">
    <property type="nucleotide sequence ID" value="XM_073530573.1"/>
</dbReference>
<dbReference type="EnsemblPlants" id="Pp3c23_10880V3.2">
    <property type="protein sequence ID" value="Pp3c23_10880V3.2"/>
    <property type="gene ID" value="Pp3c23_10880"/>
</dbReference>
<dbReference type="Pfam" id="PF11789">
    <property type="entry name" value="zf-Nse"/>
    <property type="match status" value="1"/>
</dbReference>
<protein>
    <recommendedName>
        <fullName evidence="11">SP-RING-type domain-containing protein</fullName>
    </recommendedName>
</protein>
<evidence type="ECO:0000256" key="3">
    <source>
        <dbReference type="ARBA" id="ARBA00008212"/>
    </source>
</evidence>
<gene>
    <name evidence="13" type="primary">LOC112275894</name>
    <name evidence="12" type="ORF">PHYPA_027899</name>
</gene>
<evidence type="ECO:0000256" key="1">
    <source>
        <dbReference type="ARBA" id="ARBA00004123"/>
    </source>
</evidence>
<dbReference type="GO" id="GO:0030915">
    <property type="term" value="C:Smc5-Smc6 complex"/>
    <property type="evidence" value="ECO:0000318"/>
    <property type="project" value="GO_Central"/>
</dbReference>
<dbReference type="PANTHER" id="PTHR21330:SF1">
    <property type="entry name" value="E3 SUMO-PROTEIN LIGASE NSE2"/>
    <property type="match status" value="1"/>
</dbReference>
<dbReference type="RefSeq" id="XP_073386677.1">
    <property type="nucleotide sequence ID" value="XM_073530576.1"/>
</dbReference>
<dbReference type="RefSeq" id="XP_073386678.1">
    <property type="nucleotide sequence ID" value="XM_073530577.1"/>
</dbReference>
<comment type="similarity">
    <text evidence="3">Belongs to the NSE2 family.</text>
</comment>
<evidence type="ECO:0000256" key="9">
    <source>
        <dbReference type="ARBA" id="ARBA00023242"/>
    </source>
</evidence>
<dbReference type="Gene3D" id="3.30.40.10">
    <property type="entry name" value="Zinc/RING finger domain, C3HC4 (zinc finger)"/>
    <property type="match status" value="1"/>
</dbReference>
<dbReference type="UniPathway" id="UPA00886"/>
<keyword evidence="5" id="KW-0479">Metal-binding</keyword>
<dbReference type="InterPro" id="IPR013083">
    <property type="entry name" value="Znf_RING/FYVE/PHD"/>
</dbReference>
<dbReference type="EMBL" id="ABEU02000023">
    <property type="protein sequence ID" value="PNR29207.1"/>
    <property type="molecule type" value="Genomic_DNA"/>
</dbReference>
<dbReference type="Proteomes" id="UP000006727">
    <property type="component" value="Chromosome 23"/>
</dbReference>
<evidence type="ECO:0000313" key="12">
    <source>
        <dbReference type="EMBL" id="PNR29207.1"/>
    </source>
</evidence>
<dbReference type="GO" id="GO:0000724">
    <property type="term" value="P:double-strand break repair via homologous recombination"/>
    <property type="evidence" value="ECO:0000318"/>
    <property type="project" value="GO_Central"/>
</dbReference>
<dbReference type="InterPro" id="IPR026846">
    <property type="entry name" value="Nse2(Mms21)"/>
</dbReference>
<dbReference type="PaxDb" id="3218-PP1S137_220V6.1"/>
<dbReference type="GO" id="GO:0008270">
    <property type="term" value="F:zinc ion binding"/>
    <property type="evidence" value="ECO:0007669"/>
    <property type="project" value="UniProtKB-KW"/>
</dbReference>
<evidence type="ECO:0000256" key="8">
    <source>
        <dbReference type="ARBA" id="ARBA00022833"/>
    </source>
</evidence>
<evidence type="ECO:0000256" key="6">
    <source>
        <dbReference type="ARBA" id="ARBA00022771"/>
    </source>
</evidence>
<reference evidence="12 14" key="1">
    <citation type="journal article" date="2008" name="Science">
        <title>The Physcomitrella genome reveals evolutionary insights into the conquest of land by plants.</title>
        <authorList>
            <person name="Rensing S."/>
            <person name="Lang D."/>
            <person name="Zimmer A."/>
            <person name="Terry A."/>
            <person name="Salamov A."/>
            <person name="Shapiro H."/>
            <person name="Nishiyama T."/>
            <person name="Perroud P.-F."/>
            <person name="Lindquist E."/>
            <person name="Kamisugi Y."/>
            <person name="Tanahashi T."/>
            <person name="Sakakibara K."/>
            <person name="Fujita T."/>
            <person name="Oishi K."/>
            <person name="Shin-I T."/>
            <person name="Kuroki Y."/>
            <person name="Toyoda A."/>
            <person name="Suzuki Y."/>
            <person name="Hashimoto A."/>
            <person name="Yamaguchi K."/>
            <person name="Sugano A."/>
            <person name="Kohara Y."/>
            <person name="Fujiyama A."/>
            <person name="Anterola A."/>
            <person name="Aoki S."/>
            <person name="Ashton N."/>
            <person name="Barbazuk W.B."/>
            <person name="Barker E."/>
            <person name="Bennetzen J."/>
            <person name="Bezanilla M."/>
            <person name="Blankenship R."/>
            <person name="Cho S.H."/>
            <person name="Dutcher S."/>
            <person name="Estelle M."/>
            <person name="Fawcett J.A."/>
            <person name="Gundlach H."/>
            <person name="Hanada K."/>
            <person name="Heyl A."/>
            <person name="Hicks K.A."/>
            <person name="Hugh J."/>
            <person name="Lohr M."/>
            <person name="Mayer K."/>
            <person name="Melkozernov A."/>
            <person name="Murata T."/>
            <person name="Nelson D."/>
            <person name="Pils B."/>
            <person name="Prigge M."/>
            <person name="Reiss B."/>
            <person name="Renner T."/>
            <person name="Rombauts S."/>
            <person name="Rushton P."/>
            <person name="Sanderfoot A."/>
            <person name="Schween G."/>
            <person name="Shiu S.-H."/>
            <person name="Stueber K."/>
            <person name="Theodoulou F.L."/>
            <person name="Tu H."/>
            <person name="Van de Peer Y."/>
            <person name="Verrier P.J."/>
            <person name="Waters E."/>
            <person name="Wood A."/>
            <person name="Yang L."/>
            <person name="Cove D."/>
            <person name="Cuming A."/>
            <person name="Hasebe M."/>
            <person name="Lucas S."/>
            <person name="Mishler D.B."/>
            <person name="Reski R."/>
            <person name="Grigoriev I."/>
            <person name="Quatrano R.S."/>
            <person name="Boore J.L."/>
        </authorList>
    </citation>
    <scope>NUCLEOTIDE SEQUENCE [LARGE SCALE GENOMIC DNA]</scope>
    <source>
        <strain evidence="13 14">cv. Gransden 2004</strain>
    </source>
</reference>
<keyword evidence="6 10" id="KW-0863">Zinc-finger</keyword>
<keyword evidence="4" id="KW-0808">Transferase</keyword>
<dbReference type="RefSeq" id="XP_024362396.1">
    <property type="nucleotide sequence ID" value="XM_024506628.2"/>
</dbReference>
<comment type="pathway">
    <text evidence="2">Protein modification; protein sumoylation.</text>
</comment>
<dbReference type="RefSeq" id="XP_073386680.1">
    <property type="nucleotide sequence ID" value="XM_073530579.1"/>
</dbReference>
<dbReference type="GeneID" id="112275894"/>
<reference evidence="13" key="3">
    <citation type="submission" date="2020-12" db="UniProtKB">
        <authorList>
            <consortium name="EnsemblPlants"/>
        </authorList>
    </citation>
    <scope>IDENTIFICATION</scope>
</reference>
<dbReference type="PROSITE" id="PS51044">
    <property type="entry name" value="ZF_SP_RING"/>
    <property type="match status" value="1"/>
</dbReference>
<keyword evidence="8" id="KW-0862">Zinc</keyword>
<dbReference type="GO" id="GO:0005634">
    <property type="term" value="C:nucleus"/>
    <property type="evidence" value="ECO:0000318"/>
    <property type="project" value="GO_Central"/>
</dbReference>
<feature type="domain" description="SP-RING-type" evidence="11">
    <location>
        <begin position="336"/>
        <end position="426"/>
    </location>
</feature>
<comment type="subcellular location">
    <subcellularLocation>
        <location evidence="1">Nucleus</location>
    </subcellularLocation>
</comment>
<dbReference type="Gramene" id="Pp3c23_10880V3.2">
    <property type="protein sequence ID" value="Pp3c23_10880V3.2"/>
    <property type="gene ID" value="Pp3c23_10880"/>
</dbReference>
<dbReference type="HOGENOM" id="CLU_620227_0_0_1"/>
<name>A9SYI7_PHYPA</name>
<keyword evidence="9" id="KW-0539">Nucleus</keyword>
<dbReference type="EnsemblPlants" id="Pp3c23_10880V3.1">
    <property type="protein sequence ID" value="Pp3c23_10880V3.1"/>
    <property type="gene ID" value="Pp3c23_10880"/>
</dbReference>
<evidence type="ECO:0000259" key="11">
    <source>
        <dbReference type="PROSITE" id="PS51044"/>
    </source>
</evidence>
<evidence type="ECO:0000313" key="14">
    <source>
        <dbReference type="Proteomes" id="UP000006727"/>
    </source>
</evidence>
<dbReference type="GO" id="GO:0061665">
    <property type="term" value="F:SUMO ligase activity"/>
    <property type="evidence" value="ECO:0000318"/>
    <property type="project" value="GO_Central"/>
</dbReference>
<accession>A9SYI7</accession>
<proteinExistence type="inferred from homology"/>
<dbReference type="RefSeq" id="XP_073386676.1">
    <property type="nucleotide sequence ID" value="XM_073530575.1"/>
</dbReference>
<evidence type="ECO:0000256" key="10">
    <source>
        <dbReference type="PROSITE-ProRule" id="PRU00452"/>
    </source>
</evidence>
<evidence type="ECO:0000256" key="4">
    <source>
        <dbReference type="ARBA" id="ARBA00022679"/>
    </source>
</evidence>
<dbReference type="eggNOG" id="KOG2979">
    <property type="taxonomic scope" value="Eukaryota"/>
</dbReference>
<reference evidence="12 14" key="2">
    <citation type="journal article" date="2018" name="Plant J.">
        <title>The Physcomitrella patens chromosome-scale assembly reveals moss genome structure and evolution.</title>
        <authorList>
            <person name="Lang D."/>
            <person name="Ullrich K.K."/>
            <person name="Murat F."/>
            <person name="Fuchs J."/>
            <person name="Jenkins J."/>
            <person name="Haas F.B."/>
            <person name="Piednoel M."/>
            <person name="Gundlach H."/>
            <person name="Van Bel M."/>
            <person name="Meyberg R."/>
            <person name="Vives C."/>
            <person name="Morata J."/>
            <person name="Symeonidi A."/>
            <person name="Hiss M."/>
            <person name="Muchero W."/>
            <person name="Kamisugi Y."/>
            <person name="Saleh O."/>
            <person name="Blanc G."/>
            <person name="Decker E.L."/>
            <person name="van Gessel N."/>
            <person name="Grimwood J."/>
            <person name="Hayes R.D."/>
            <person name="Graham S.W."/>
            <person name="Gunter L.E."/>
            <person name="McDaniel S.F."/>
            <person name="Hoernstein S.N.W."/>
            <person name="Larsson A."/>
            <person name="Li F.W."/>
            <person name="Perroud P.F."/>
            <person name="Phillips J."/>
            <person name="Ranjan P."/>
            <person name="Rokshar D.S."/>
            <person name="Rothfels C.J."/>
            <person name="Schneider L."/>
            <person name="Shu S."/>
            <person name="Stevenson D.W."/>
            <person name="Thummler F."/>
            <person name="Tillich M."/>
            <person name="Villarreal Aguilar J.C."/>
            <person name="Widiez T."/>
            <person name="Wong G.K."/>
            <person name="Wymore A."/>
            <person name="Zhang Y."/>
            <person name="Zimmer A.D."/>
            <person name="Quatrano R.S."/>
            <person name="Mayer K.F.X."/>
            <person name="Goodstein D."/>
            <person name="Casacuberta J.M."/>
            <person name="Vandepoele K."/>
            <person name="Reski R."/>
            <person name="Cuming A.C."/>
            <person name="Tuskan G.A."/>
            <person name="Maumus F."/>
            <person name="Salse J."/>
            <person name="Schmutz J."/>
            <person name="Rensing S.A."/>
        </authorList>
    </citation>
    <scope>NUCLEOTIDE SEQUENCE [LARGE SCALE GENOMIC DNA]</scope>
    <source>
        <strain evidence="13 14">cv. Gransden 2004</strain>
    </source>
</reference>
<evidence type="ECO:0000256" key="2">
    <source>
        <dbReference type="ARBA" id="ARBA00004718"/>
    </source>
</evidence>
<dbReference type="PANTHER" id="PTHR21330">
    <property type="entry name" value="E3 SUMO-PROTEIN LIGASE NSE2"/>
    <property type="match status" value="1"/>
</dbReference>
<evidence type="ECO:0000313" key="13">
    <source>
        <dbReference type="EnsemblPlants" id="Pp3c23_10880V3.1"/>
    </source>
</evidence>
<sequence>MENLGGKMVALGEEVEEFFTDISQKETKAKIDNKMEYLDRLQMLRLAQGEGEPLLRKDNSPGTDLSVDQQSLAEEPAVFSSTTEGKDEAFKHEAENFQITKQIVRTAHISQDEGELEEHVAAIDHDRKPKILIANEQDMGTKIREKQMGVNEESVEFKPALVKKAVSELHGLTERQQKFLQDFHVKFVLRGLEAAEDDQARARQHSSHRVDLKIHADYGFGEASDIDITVKGQIDAKPSYVTPRTLATTQTSEPERAPQIRVIMDDVIDNLADVTICNLDPSAGCDSKPTPDFGNAMKDLVDDDELSELQGFTDREGRVGECQCYGKAGKQMDEKDESDVQITNASYSVLNVVCPVSGVPVVGLKDPVRSEGCEHVYDRASALNYISSMEKDGFCPCAVAGCRALLAEKKLVADSRLWQDIEELRQIKAALWESHMLQNFVNIEDSDED</sequence>
<evidence type="ECO:0000256" key="7">
    <source>
        <dbReference type="ARBA" id="ARBA00022786"/>
    </source>
</evidence>
<dbReference type="GO" id="GO:0016925">
    <property type="term" value="P:protein sumoylation"/>
    <property type="evidence" value="ECO:0000318"/>
    <property type="project" value="GO_Central"/>
</dbReference>
<dbReference type="RefSeq" id="XP_073386679.1">
    <property type="nucleotide sequence ID" value="XM_073530578.1"/>
</dbReference>
<dbReference type="Gramene" id="Pp3c23_10880V3.1">
    <property type="protein sequence ID" value="Pp3c23_10880V3.1"/>
    <property type="gene ID" value="Pp3c23_10880"/>
</dbReference>
<keyword evidence="14" id="KW-1185">Reference proteome</keyword>
<dbReference type="AlphaFoldDB" id="A9SYI7"/>